<dbReference type="PANTHER" id="PTHR11783">
    <property type="entry name" value="SULFOTRANSFERASE SULT"/>
    <property type="match status" value="1"/>
</dbReference>
<organism evidence="4 5">
    <name type="scientific">Aliidongia dinghuensis</name>
    <dbReference type="NCBI Taxonomy" id="1867774"/>
    <lineage>
        <taxon>Bacteria</taxon>
        <taxon>Pseudomonadati</taxon>
        <taxon>Pseudomonadota</taxon>
        <taxon>Alphaproteobacteria</taxon>
        <taxon>Rhodospirillales</taxon>
        <taxon>Dongiaceae</taxon>
        <taxon>Aliidongia</taxon>
    </lineage>
</organism>
<comment type="similarity">
    <text evidence="1">Belongs to the sulfotransferase 1 family.</text>
</comment>
<gene>
    <name evidence="4" type="ORF">GCM10011611_43290</name>
</gene>
<evidence type="ECO:0000256" key="1">
    <source>
        <dbReference type="ARBA" id="ARBA00005771"/>
    </source>
</evidence>
<keyword evidence="2" id="KW-0808">Transferase</keyword>
<protein>
    <submittedName>
        <fullName evidence="4">Sulfotransferase</fullName>
    </submittedName>
</protein>
<dbReference type="Gene3D" id="3.40.50.300">
    <property type="entry name" value="P-loop containing nucleotide triphosphate hydrolases"/>
    <property type="match status" value="1"/>
</dbReference>
<comment type="caution">
    <text evidence="4">The sequence shown here is derived from an EMBL/GenBank/DDBJ whole genome shotgun (WGS) entry which is preliminary data.</text>
</comment>
<dbReference type="RefSeq" id="WP_189049673.1">
    <property type="nucleotide sequence ID" value="NZ_BMJQ01000012.1"/>
</dbReference>
<reference evidence="4" key="2">
    <citation type="submission" date="2020-09" db="EMBL/GenBank/DDBJ databases">
        <authorList>
            <person name="Sun Q."/>
            <person name="Zhou Y."/>
        </authorList>
    </citation>
    <scope>NUCLEOTIDE SEQUENCE</scope>
    <source>
        <strain evidence="4">CGMCC 1.15725</strain>
    </source>
</reference>
<dbReference type="Pfam" id="PF00685">
    <property type="entry name" value="Sulfotransfer_1"/>
    <property type="match status" value="1"/>
</dbReference>
<reference evidence="4" key="1">
    <citation type="journal article" date="2014" name="Int. J. Syst. Evol. Microbiol.">
        <title>Complete genome sequence of Corynebacterium casei LMG S-19264T (=DSM 44701T), isolated from a smear-ripened cheese.</title>
        <authorList>
            <consortium name="US DOE Joint Genome Institute (JGI-PGF)"/>
            <person name="Walter F."/>
            <person name="Albersmeier A."/>
            <person name="Kalinowski J."/>
            <person name="Ruckert C."/>
        </authorList>
    </citation>
    <scope>NUCLEOTIDE SEQUENCE</scope>
    <source>
        <strain evidence="4">CGMCC 1.15725</strain>
    </source>
</reference>
<dbReference type="EMBL" id="BMJQ01000012">
    <property type="protein sequence ID" value="GGF32448.1"/>
    <property type="molecule type" value="Genomic_DNA"/>
</dbReference>
<feature type="domain" description="Sulfotransferase" evidence="3">
    <location>
        <begin position="5"/>
        <end position="273"/>
    </location>
</feature>
<evidence type="ECO:0000313" key="4">
    <source>
        <dbReference type="EMBL" id="GGF32448.1"/>
    </source>
</evidence>
<dbReference type="Proteomes" id="UP000646365">
    <property type="component" value="Unassembled WGS sequence"/>
</dbReference>
<evidence type="ECO:0000256" key="2">
    <source>
        <dbReference type="ARBA" id="ARBA00022679"/>
    </source>
</evidence>
<dbReference type="GO" id="GO:0008146">
    <property type="term" value="F:sulfotransferase activity"/>
    <property type="evidence" value="ECO:0007669"/>
    <property type="project" value="InterPro"/>
</dbReference>
<dbReference type="SUPFAM" id="SSF52540">
    <property type="entry name" value="P-loop containing nucleoside triphosphate hydrolases"/>
    <property type="match status" value="1"/>
</dbReference>
<evidence type="ECO:0000259" key="3">
    <source>
        <dbReference type="Pfam" id="PF00685"/>
    </source>
</evidence>
<accession>A0A8J2YWM7</accession>
<name>A0A8J2YWM7_9PROT</name>
<sequence length="275" mass="31762">MGAIIWLASYPKSGNTWMRSFLHNLLRNPTESYDINTLTDFTYGEAQVRWFRLFDPRPDTEYSLADVQRMRPQVHRHLTGLSADSIFVKTHNALLEDQGMPLVTMEVTAGAIYMIRDPRDVVISYSHHQGQSIDYIIDMMRDQAACTAGDGSNVYEYLSSWSQHVHSWTHTPNRSLLVLRYEDMLDQPVKSFGAVARFLGLDVARPRLEKAMKMSSFKVLKAQEQRKGFIERPKRADAAFFREGRAGQWRKLLTPAQVARIEDDHGEEMRRFGYL</sequence>
<dbReference type="AlphaFoldDB" id="A0A8J2YWM7"/>
<dbReference type="InterPro" id="IPR027417">
    <property type="entry name" value="P-loop_NTPase"/>
</dbReference>
<evidence type="ECO:0000313" key="5">
    <source>
        <dbReference type="Proteomes" id="UP000646365"/>
    </source>
</evidence>
<dbReference type="InterPro" id="IPR000863">
    <property type="entry name" value="Sulfotransferase_dom"/>
</dbReference>
<keyword evidence="5" id="KW-1185">Reference proteome</keyword>
<proteinExistence type="inferred from homology"/>